<name>A0A3B0M9I6_9RHOB</name>
<dbReference type="InterPro" id="IPR011335">
    <property type="entry name" value="Restrct_endonuc-II-like"/>
</dbReference>
<feature type="domain" description="Restriction endonuclease type IV Mrr" evidence="1">
    <location>
        <begin position="83"/>
        <end position="164"/>
    </location>
</feature>
<gene>
    <name evidence="2" type="ORF">ROE7235_02303</name>
</gene>
<dbReference type="GO" id="GO:0009307">
    <property type="term" value="P:DNA restriction-modification system"/>
    <property type="evidence" value="ECO:0007669"/>
    <property type="project" value="InterPro"/>
</dbReference>
<reference evidence="3" key="1">
    <citation type="submission" date="2018-08" db="EMBL/GenBank/DDBJ databases">
        <authorList>
            <person name="Rodrigo-Torres L."/>
            <person name="Arahal R. D."/>
            <person name="Lucena T."/>
        </authorList>
    </citation>
    <scope>NUCLEOTIDE SEQUENCE [LARGE SCALE GENOMIC DNA]</scope>
    <source>
        <strain evidence="3">CECT 7235</strain>
    </source>
</reference>
<dbReference type="GO" id="GO:0004519">
    <property type="term" value="F:endonuclease activity"/>
    <property type="evidence" value="ECO:0007669"/>
    <property type="project" value="InterPro"/>
</dbReference>
<dbReference type="SUPFAM" id="SSF52980">
    <property type="entry name" value="Restriction endonuclease-like"/>
    <property type="match status" value="1"/>
</dbReference>
<dbReference type="OrthoDB" id="9794834at2"/>
<evidence type="ECO:0000313" key="3">
    <source>
        <dbReference type="Proteomes" id="UP000272908"/>
    </source>
</evidence>
<dbReference type="Gene3D" id="3.40.1350.10">
    <property type="match status" value="1"/>
</dbReference>
<dbReference type="Proteomes" id="UP000272908">
    <property type="component" value="Unassembled WGS sequence"/>
</dbReference>
<protein>
    <recommendedName>
        <fullName evidence="1">Restriction endonuclease type IV Mrr domain-containing protein</fullName>
    </recommendedName>
</protein>
<dbReference type="Pfam" id="PF04471">
    <property type="entry name" value="Mrr_cat"/>
    <property type="match status" value="1"/>
</dbReference>
<evidence type="ECO:0000313" key="2">
    <source>
        <dbReference type="EMBL" id="SUZ32542.1"/>
    </source>
</evidence>
<dbReference type="AlphaFoldDB" id="A0A3B0M9I6"/>
<evidence type="ECO:0000259" key="1">
    <source>
        <dbReference type="Pfam" id="PF04471"/>
    </source>
</evidence>
<dbReference type="InterPro" id="IPR007560">
    <property type="entry name" value="Restrct_endonuc_IV_Mrr"/>
</dbReference>
<keyword evidence="3" id="KW-1185">Reference proteome</keyword>
<proteinExistence type="predicted"/>
<sequence length="214" mass="24412">MGQAGMWGWWRRGWGESEGHSSDLYAKDLREKVVSTTEKGNRLEDRLLKYLLDQTGHDELVYGLYPAGQCRVLKQAKYYCRDREADVEFDIVVEIRRQGASDPHLYLVFECKNHKRSIEDKNIRNFSDQLISVFGHAAKGIIVTTNKLQSGAYSVANKRKLGIVKFDSDGIEIVAERTARSWVEEKFIDSQLYSGSGSQKSLKFSAHLDGCYFS</sequence>
<dbReference type="InterPro" id="IPR011856">
    <property type="entry name" value="tRNA_endonuc-like_dom_sf"/>
</dbReference>
<dbReference type="EMBL" id="UIHC01000022">
    <property type="protein sequence ID" value="SUZ32542.1"/>
    <property type="molecule type" value="Genomic_DNA"/>
</dbReference>
<accession>A0A3B0M9I6</accession>
<dbReference type="GO" id="GO:0003677">
    <property type="term" value="F:DNA binding"/>
    <property type="evidence" value="ECO:0007669"/>
    <property type="project" value="InterPro"/>
</dbReference>
<organism evidence="2 3">
    <name type="scientific">Roseinatronobacter ekhonensis</name>
    <dbReference type="NCBI Taxonomy" id="254356"/>
    <lineage>
        <taxon>Bacteria</taxon>
        <taxon>Pseudomonadati</taxon>
        <taxon>Pseudomonadota</taxon>
        <taxon>Alphaproteobacteria</taxon>
        <taxon>Rhodobacterales</taxon>
        <taxon>Paracoccaceae</taxon>
        <taxon>Roseinatronobacter</taxon>
    </lineage>
</organism>